<reference evidence="2" key="1">
    <citation type="submission" date="2022-07" db="EMBL/GenBank/DDBJ databases">
        <title>Evaluation of T. orientalis genome assembly methods using nanopore sequencing and analysis of variation between genomes.</title>
        <authorList>
            <person name="Yam J."/>
            <person name="Micallef M.L."/>
            <person name="Liu M."/>
            <person name="Djordjevic S.P."/>
            <person name="Bogema D.R."/>
            <person name="Jenkins C."/>
        </authorList>
    </citation>
    <scope>NUCLEOTIDE SEQUENCE</scope>
    <source>
        <strain evidence="2">Goon Nure</strain>
    </source>
</reference>
<dbReference type="AlphaFoldDB" id="A0A976SJJ3"/>
<evidence type="ECO:0000256" key="1">
    <source>
        <dbReference type="SAM" id="Phobius"/>
    </source>
</evidence>
<dbReference type="EMBL" id="CP056071">
    <property type="protein sequence ID" value="UVC50065.1"/>
    <property type="molecule type" value="Genomic_DNA"/>
</dbReference>
<proteinExistence type="predicted"/>
<organism evidence="2 3">
    <name type="scientific">Theileria orientalis</name>
    <dbReference type="NCBI Taxonomy" id="68886"/>
    <lineage>
        <taxon>Eukaryota</taxon>
        <taxon>Sar</taxon>
        <taxon>Alveolata</taxon>
        <taxon>Apicomplexa</taxon>
        <taxon>Aconoidasida</taxon>
        <taxon>Piroplasmida</taxon>
        <taxon>Theileriidae</taxon>
        <taxon>Theileria</taxon>
    </lineage>
</organism>
<gene>
    <name evidence="2" type="ORF">MACK_003688</name>
</gene>
<sequence>MNKFWLAFFIILLLAVILTVGLTVTFLYKGKKDDKDAKHHEIIWTFHLDNEESNLKGTLEDIINVDILKTMDYEVGGNKATPRSLHGELGDLTVTGWMHVFKYPLRVTKVVVGKAEIKVGKVVPISGFAVIDKEGNADFVTLWHDDAFHHYSTSGEHLATGAFPFAKGDESKHPDMLDLPKEVSDADLAHPKLPEDVPLPHEDEEVPKVVPEDKDVPIEHFHPEEVTTDKTALKAGALVVDLDLASQSQVGAPLTYKDGEDEITITRATFNVNFEKWTFTLTNPRPVVPYIKYEGTMVDVGCSDIMEVAVFVGKYNLPLLANFKERVKFRSFAHNGNNEWQSVRATVVDVETLDGIYCFLKEMVIFDFSKQSGKYTVGGFEVHVSEMVGSEPFERFKSFKHTIHKRTATTLEPASAKVHKYKFFKVNFNGLNPDDEVTSATAFFWDGDLTKALMLRLLVGDTFKNYVGYKDFKLEPKASALQGRLERLNYQVNRALTINLAKTAPYDFKGGLLGTREEHVAIKVEDDTPLKKFKKFVHTHAGSRNMEHFKILGFVGEEYLKFEQKDVSLVETYFLKGHMEKPLLFSLKGHFHTHHYFLEDGKFVKKELIFGDLAYTLKHLAYHTFTYLTLNLKKFSSYHFSGESVFPKHRHSHVVVRRNDESEEFVRTTHTLEKVHGELTDFFVLALEGADIDLKDQVVTSVDAYFVKGHFDEPIAVNFKGAAQRLYVATTKGYEQKESILLSNSKKLLRRAAFDKLKLVYLQLHRMSNYYDEHLDGLEVTVEKRTDDLEIDGFNKFVHTFPETTDVRFLIAESYFDPKVDPMYNLNKAVVITGRKDFPVLVSLIDIEGNSFYFKYVGDNEWTKVKPMEMNRFLLEINQKLAEEEVPAESRPPKMLMTGLYPY</sequence>
<dbReference type="Proteomes" id="UP000244811">
    <property type="component" value="Chromosome 2"/>
</dbReference>
<protein>
    <submittedName>
        <fullName evidence="2">Uncharacterized protein</fullName>
    </submittedName>
</protein>
<feature type="transmembrane region" description="Helical" evidence="1">
    <location>
        <begin position="6"/>
        <end position="28"/>
    </location>
</feature>
<keyword evidence="1" id="KW-0812">Transmembrane</keyword>
<evidence type="ECO:0000313" key="3">
    <source>
        <dbReference type="Proteomes" id="UP000244811"/>
    </source>
</evidence>
<keyword evidence="1" id="KW-1133">Transmembrane helix</keyword>
<name>A0A976SJJ3_THEOR</name>
<evidence type="ECO:0000313" key="2">
    <source>
        <dbReference type="EMBL" id="UVC50065.1"/>
    </source>
</evidence>
<accession>A0A976SJJ3</accession>
<keyword evidence="1" id="KW-0472">Membrane</keyword>